<feature type="domain" description="DNA2/NAM7 helicase helicase" evidence="26">
    <location>
        <begin position="1098"/>
        <end position="1185"/>
    </location>
</feature>
<dbReference type="Proteomes" id="UP001301769">
    <property type="component" value="Unassembled WGS sequence"/>
</dbReference>
<evidence type="ECO:0000256" key="23">
    <source>
        <dbReference type="SAM" id="MobiDB-lite"/>
    </source>
</evidence>
<dbReference type="InterPro" id="IPR014808">
    <property type="entry name" value="DNA_replication_fac_Dna2_N"/>
</dbReference>
<dbReference type="EMBL" id="MU858061">
    <property type="protein sequence ID" value="KAK4217293.1"/>
    <property type="molecule type" value="Genomic_DNA"/>
</dbReference>
<dbReference type="CDD" id="cd18808">
    <property type="entry name" value="SF1_C_Upf1"/>
    <property type="match status" value="1"/>
</dbReference>
<dbReference type="GO" id="GO:0003677">
    <property type="term" value="F:DNA binding"/>
    <property type="evidence" value="ECO:0007669"/>
    <property type="project" value="UniProtKB-UniRule"/>
</dbReference>
<feature type="region of interest" description="Disordered" evidence="23">
    <location>
        <begin position="428"/>
        <end position="447"/>
    </location>
</feature>
<evidence type="ECO:0000259" key="24">
    <source>
        <dbReference type="Pfam" id="PF01930"/>
    </source>
</evidence>
<comment type="cofactor">
    <cofactor evidence="1">
        <name>[4Fe-4S] cluster</name>
        <dbReference type="ChEBI" id="CHEBI:49883"/>
    </cofactor>
</comment>
<dbReference type="InterPro" id="IPR027417">
    <property type="entry name" value="P-loop_NTPase"/>
</dbReference>
<evidence type="ECO:0000256" key="12">
    <source>
        <dbReference type="ARBA" id="ARBA00022806"/>
    </source>
</evidence>
<dbReference type="GO" id="GO:0046872">
    <property type="term" value="F:metal ion binding"/>
    <property type="evidence" value="ECO:0007669"/>
    <property type="project" value="UniProtKB-UniRule"/>
</dbReference>
<evidence type="ECO:0000259" key="25">
    <source>
        <dbReference type="Pfam" id="PF08696"/>
    </source>
</evidence>
<keyword evidence="22" id="KW-0158">Chromosome</keyword>
<dbReference type="GO" id="GO:0017108">
    <property type="term" value="F:5'-flap endonuclease activity"/>
    <property type="evidence" value="ECO:0007669"/>
    <property type="project" value="UniProtKB-UniRule"/>
</dbReference>
<keyword evidence="19 22" id="KW-0539">Nucleus</keyword>
<keyword evidence="6 22" id="KW-0540">Nuclease</keyword>
<dbReference type="InterPro" id="IPR011604">
    <property type="entry name" value="PDDEXK-like_dom_sf"/>
</dbReference>
<comment type="caution">
    <text evidence="29">The sequence shown here is derived from an EMBL/GenBank/DDBJ whole genome shotgun (WGS) entry which is preliminary data.</text>
</comment>
<dbReference type="Pfam" id="PF01930">
    <property type="entry name" value="Cas_Cas4"/>
    <property type="match status" value="1"/>
</dbReference>
<feature type="compositionally biased region" description="Pro residues" evidence="23">
    <location>
        <begin position="36"/>
        <end position="46"/>
    </location>
</feature>
<dbReference type="GO" id="GO:0033567">
    <property type="term" value="P:DNA replication, Okazaki fragment processing"/>
    <property type="evidence" value="ECO:0007669"/>
    <property type="project" value="UniProtKB-UniRule"/>
</dbReference>
<dbReference type="InterPro" id="IPR026851">
    <property type="entry name" value="Dna2/JHS1_DEXXQ-box"/>
</dbReference>
<dbReference type="CDD" id="cd22318">
    <property type="entry name" value="DNA2_N-like"/>
    <property type="match status" value="1"/>
</dbReference>
<dbReference type="FunFam" id="3.90.320.10:FF:000001">
    <property type="entry name" value="DNA replication helicase Dna2"/>
    <property type="match status" value="1"/>
</dbReference>
<dbReference type="Pfam" id="PF13086">
    <property type="entry name" value="AAA_11"/>
    <property type="match status" value="2"/>
</dbReference>
<feature type="compositionally biased region" description="Basic and acidic residues" evidence="23">
    <location>
        <begin position="65"/>
        <end position="74"/>
    </location>
</feature>
<evidence type="ECO:0000256" key="9">
    <source>
        <dbReference type="ARBA" id="ARBA00022759"/>
    </source>
</evidence>
<feature type="region of interest" description="Disordered" evidence="23">
    <location>
        <begin position="219"/>
        <end position="277"/>
    </location>
</feature>
<evidence type="ECO:0000256" key="1">
    <source>
        <dbReference type="ARBA" id="ARBA00001966"/>
    </source>
</evidence>
<feature type="compositionally biased region" description="Low complexity" evidence="23">
    <location>
        <begin position="1663"/>
        <end position="1683"/>
    </location>
</feature>
<evidence type="ECO:0000256" key="21">
    <source>
        <dbReference type="ARBA" id="ARBA00047995"/>
    </source>
</evidence>
<reference evidence="29" key="1">
    <citation type="journal article" date="2023" name="Mol. Phylogenet. Evol.">
        <title>Genome-scale phylogeny and comparative genomics of the fungal order Sordariales.</title>
        <authorList>
            <person name="Hensen N."/>
            <person name="Bonometti L."/>
            <person name="Westerberg I."/>
            <person name="Brannstrom I.O."/>
            <person name="Guillou S."/>
            <person name="Cros-Aarteil S."/>
            <person name="Calhoun S."/>
            <person name="Haridas S."/>
            <person name="Kuo A."/>
            <person name="Mondo S."/>
            <person name="Pangilinan J."/>
            <person name="Riley R."/>
            <person name="LaButti K."/>
            <person name="Andreopoulos B."/>
            <person name="Lipzen A."/>
            <person name="Chen C."/>
            <person name="Yan M."/>
            <person name="Daum C."/>
            <person name="Ng V."/>
            <person name="Clum A."/>
            <person name="Steindorff A."/>
            <person name="Ohm R.A."/>
            <person name="Martin F."/>
            <person name="Silar P."/>
            <person name="Natvig D.O."/>
            <person name="Lalanne C."/>
            <person name="Gautier V."/>
            <person name="Ament-Velasquez S.L."/>
            <person name="Kruys A."/>
            <person name="Hutchinson M.I."/>
            <person name="Powell A.J."/>
            <person name="Barry K."/>
            <person name="Miller A.N."/>
            <person name="Grigoriev I.V."/>
            <person name="Debuchy R."/>
            <person name="Gladieux P."/>
            <person name="Hiltunen Thoren M."/>
            <person name="Johannesson H."/>
        </authorList>
    </citation>
    <scope>NUCLEOTIDE SEQUENCE</scope>
    <source>
        <strain evidence="29">PSN293</strain>
    </source>
</reference>
<dbReference type="GO" id="GO:0071932">
    <property type="term" value="P:replication fork reversal"/>
    <property type="evidence" value="ECO:0007669"/>
    <property type="project" value="TreeGrafter"/>
</dbReference>
<feature type="compositionally biased region" description="Low complexity" evidence="23">
    <location>
        <begin position="429"/>
        <end position="447"/>
    </location>
</feature>
<keyword evidence="13 22" id="KW-0067">ATP-binding</keyword>
<dbReference type="Pfam" id="PF13087">
    <property type="entry name" value="AAA_12"/>
    <property type="match status" value="1"/>
</dbReference>
<dbReference type="PANTHER" id="PTHR10887">
    <property type="entry name" value="DNA2/NAM7 HELICASE FAMILY"/>
    <property type="match status" value="1"/>
</dbReference>
<name>A0AAN6YDI1_9PEZI</name>
<evidence type="ECO:0000256" key="17">
    <source>
        <dbReference type="ARBA" id="ARBA00023128"/>
    </source>
</evidence>
<dbReference type="Gene3D" id="3.90.320.10">
    <property type="match status" value="1"/>
</dbReference>
<dbReference type="GO" id="GO:0005739">
    <property type="term" value="C:mitochondrion"/>
    <property type="evidence" value="ECO:0007669"/>
    <property type="project" value="UniProtKB-SubCell"/>
</dbReference>
<dbReference type="Pfam" id="PF08696">
    <property type="entry name" value="Dna2"/>
    <property type="match status" value="1"/>
</dbReference>
<comment type="subcellular location">
    <subcellularLocation>
        <location evidence="2">Mitochondrion</location>
    </subcellularLocation>
    <subcellularLocation>
        <location evidence="22">Nucleus</location>
    </subcellularLocation>
    <subcellularLocation>
        <location evidence="22">Chromosome</location>
    </subcellularLocation>
</comment>
<feature type="region of interest" description="Disordered" evidence="23">
    <location>
        <begin position="299"/>
        <end position="337"/>
    </location>
</feature>
<feature type="domain" description="DUF83" evidence="24">
    <location>
        <begin position="740"/>
        <end position="842"/>
    </location>
</feature>
<feature type="region of interest" description="Disordered" evidence="23">
    <location>
        <begin position="1663"/>
        <end position="1745"/>
    </location>
</feature>
<evidence type="ECO:0000256" key="10">
    <source>
        <dbReference type="ARBA" id="ARBA00022763"/>
    </source>
</evidence>
<evidence type="ECO:0000313" key="30">
    <source>
        <dbReference type="Proteomes" id="UP001301769"/>
    </source>
</evidence>
<feature type="compositionally biased region" description="Polar residues" evidence="23">
    <location>
        <begin position="304"/>
        <end position="327"/>
    </location>
</feature>
<evidence type="ECO:0000256" key="3">
    <source>
        <dbReference type="ARBA" id="ARBA00007913"/>
    </source>
</evidence>
<evidence type="ECO:0000256" key="11">
    <source>
        <dbReference type="ARBA" id="ARBA00022801"/>
    </source>
</evidence>
<evidence type="ECO:0000259" key="28">
    <source>
        <dbReference type="Pfam" id="PF21123"/>
    </source>
</evidence>
<feature type="domain" description="DNA2 rift barrel" evidence="28">
    <location>
        <begin position="904"/>
        <end position="995"/>
    </location>
</feature>
<sequence length="1771" mass="194773">MPPLHKTLSEQGSRASPKRRQQQQQWQRSKSNPIAKAPPPQRPQPLAPISESTKNKLKGFQFDGKISDDTHENPFKAPKPKVTLPAPGKENKQASPQSANRAKISTTPVNRLAWEDLLGNQNTSTADASDPSPSERLTWRTDIFKKDQPRRRKRARSSSPIPCPAPASSAGPSVDRKGLSEVLKTPHADPAVELWDRFSVPGIDASPSGLTNPLLANLMVSSSPRPNKANSGPRSEKSLRKSLSCGTNWPKRRRTERTERVVEVQTVTDHGSPQPNAKTTMVSALLETVDTELRRSFTEEIDMQPSSSPSPTNRSQKPNSDVPSHDTTAPADLPAEATIAERSVVVVDNSSDYGDDDFDDDTLMELDATIGAAMYEKNQPPVVTAPKIPPPEPVSAPPAATTTAEEDFGDFDDDFFDGAEDLLAQVESQQPRKQAQQAQQAEVVQPAHNSTILGQDDFDEFGDDFGEDFDPDAAELAATQHNNTTFPPSSHATPKAKAIQRYLVNNVLEEAYTDAYGNSRPEKLLIVQADKTNTSKKIHLRDDWYDTQASVGAYVHVIGTFESSGRCVIDNQKNMIILHPDQLISATVIADSFGCMRRAVLQDRVKATSEATEPLVYGTLLHEIFQQALMENKWGVEYLGSIIDKALDKHMEDLYVMNVSKNAARDHLCSKMTEIRGWAQAFVSPYPRPGALVQGRNGDKANMCVSKLLDVEEHVWSPMYGLKGNIDATVQVTIRDATGSKTLTVPFEVKTGKNTSTAHEAQTALYNLLLSDRYDIDVSCGILYYTETSQTRRIPAVKQELRHMIMQRNQLACHIRERSVQLPPMKKNAHACGKCYDQASCFIYHKLADDGDGETSALGQKFDQVIKHLTPVHKEFFLKWEDLLTKEEKESQKLRRELWTMISTEREKVGRCFSNVILEAGSGSEDLTESKINRFSYTLIKENPPPKFSFFDSQLNVGEAIVISDEQGHFALALGYVTAVQKHRISVAVDRRLHNARIRQPGFNEVDNQVFASIMATGPEEPKTNEAEEAEEPVIRYRLDKDEFSNGMATVRNNLVQIMTNSSPGAIKARRLVVDLEPPKAKQKATQYHVNAHGSDSLNSDQIAAVEKVMSAEDYALVLGMPGTGKTTTIAHIIRALIGQGKSVLLTSYTHTAVDNILLKLKHDKVPILRLGAAAKIHPEVRDFVTIAQQPMESFEEIEQAWLRSPVVATTCLGINHPLFQKRTFDYCIVDEASQITLPICLGPIRMANTFVLVGDHNQLPPLVQNKEALEGGLDISLFKLLSDKHPESVVNLEHQYRMCEDIMGLSNALIYNGRLKCGTESLRFASLSIPNMNALRHRHLNNPSMLSPRKQQRQPAFCPGPQKGTCWLRDLLDPEIRVRFINTDLLPDSREEAKGNRIVNPCEAKVVAQLVDALLTVGVPAEEIGVMTHYRSQLALLKHAVKGTLSGTASSTSSHAAAGGMPSPNIEMHTADRFQGRDKDVVVLSLVRSNEQCSIGELLKDWRRINVAFTRAKTKLLVVGSRSTLGGAGKDEMLVRFMSMMEGRGWVYDLRPGALEGHLFDGPMPFSAPPPPPAVSKVSQVVTGPEVDMGGQMEEEEIVGRGSWEDEEGTCEAVPREQPFTRFNAMARTTTSGSKMVVTSSDSVVEEQPCTTTTAATTNMKAARGGTNSTTTTAAASGMNNSRTREPKKVVGVGEKRRRGPQLLSREVVMPGNNENVPPPRGSSSSSSGGGKNNYSGGAAVKRARVGGRAILKGKPVLRDILNDLANGGY</sequence>
<feature type="region of interest" description="Disordered" evidence="23">
    <location>
        <begin position="1"/>
        <end position="190"/>
    </location>
</feature>
<feature type="domain" description="DNA replication factor Dna2 N-terminal" evidence="25">
    <location>
        <begin position="530"/>
        <end position="732"/>
    </location>
</feature>
<keyword evidence="17" id="KW-0496">Mitochondrion</keyword>
<feature type="region of interest" description="Disordered" evidence="23">
    <location>
        <begin position="386"/>
        <end position="406"/>
    </location>
</feature>
<feature type="compositionally biased region" description="Pro residues" evidence="23">
    <location>
        <begin position="387"/>
        <end position="396"/>
    </location>
</feature>
<keyword evidence="14 22" id="KW-0408">Iron</keyword>
<comment type="catalytic activity">
    <reaction evidence="21 22">
        <text>ATP + H2O = ADP + phosphate + H(+)</text>
        <dbReference type="Rhea" id="RHEA:13065"/>
        <dbReference type="ChEBI" id="CHEBI:15377"/>
        <dbReference type="ChEBI" id="CHEBI:15378"/>
        <dbReference type="ChEBI" id="CHEBI:30616"/>
        <dbReference type="ChEBI" id="CHEBI:43474"/>
        <dbReference type="ChEBI" id="CHEBI:456216"/>
        <dbReference type="EC" id="3.6.4.12"/>
    </reaction>
</comment>
<evidence type="ECO:0000256" key="20">
    <source>
        <dbReference type="ARBA" id="ARBA00023268"/>
    </source>
</evidence>
<evidence type="ECO:0000256" key="14">
    <source>
        <dbReference type="ARBA" id="ARBA00023004"/>
    </source>
</evidence>
<dbReference type="GO" id="GO:0005524">
    <property type="term" value="F:ATP binding"/>
    <property type="evidence" value="ECO:0007669"/>
    <property type="project" value="UniProtKB-UniRule"/>
</dbReference>
<evidence type="ECO:0000256" key="16">
    <source>
        <dbReference type="ARBA" id="ARBA00023125"/>
    </source>
</evidence>
<dbReference type="InterPro" id="IPR048459">
    <property type="entry name" value="DNA2_Rift"/>
</dbReference>
<evidence type="ECO:0000256" key="15">
    <source>
        <dbReference type="ARBA" id="ARBA00023014"/>
    </source>
</evidence>
<feature type="compositionally biased region" description="Basic and acidic residues" evidence="23">
    <location>
        <begin position="137"/>
        <end position="147"/>
    </location>
</feature>
<evidence type="ECO:0000256" key="2">
    <source>
        <dbReference type="ARBA" id="ARBA00004173"/>
    </source>
</evidence>
<proteinExistence type="inferred from homology"/>
<dbReference type="Gene3D" id="3.40.50.300">
    <property type="entry name" value="P-loop containing nucleotide triphosphate hydrolases"/>
    <property type="match status" value="2"/>
</dbReference>
<evidence type="ECO:0000256" key="18">
    <source>
        <dbReference type="ARBA" id="ARBA00023204"/>
    </source>
</evidence>
<dbReference type="GO" id="GO:0005694">
    <property type="term" value="C:chromosome"/>
    <property type="evidence" value="ECO:0007669"/>
    <property type="project" value="UniProtKB-SubCell"/>
</dbReference>
<dbReference type="EC" id="3.6.4.12" evidence="22"/>
<feature type="compositionally biased region" description="Polar residues" evidence="23">
    <location>
        <begin position="93"/>
        <end position="109"/>
    </location>
</feature>
<evidence type="ECO:0000256" key="22">
    <source>
        <dbReference type="RuleBase" id="RU367041"/>
    </source>
</evidence>
<reference evidence="29" key="2">
    <citation type="submission" date="2023-05" db="EMBL/GenBank/DDBJ databases">
        <authorList>
            <consortium name="Lawrence Berkeley National Laboratory"/>
            <person name="Steindorff A."/>
            <person name="Hensen N."/>
            <person name="Bonometti L."/>
            <person name="Westerberg I."/>
            <person name="Brannstrom I.O."/>
            <person name="Guillou S."/>
            <person name="Cros-Aarteil S."/>
            <person name="Calhoun S."/>
            <person name="Haridas S."/>
            <person name="Kuo A."/>
            <person name="Mondo S."/>
            <person name="Pangilinan J."/>
            <person name="Riley R."/>
            <person name="Labutti K."/>
            <person name="Andreopoulos B."/>
            <person name="Lipzen A."/>
            <person name="Chen C."/>
            <person name="Yanf M."/>
            <person name="Daum C."/>
            <person name="Ng V."/>
            <person name="Clum A."/>
            <person name="Ohm R."/>
            <person name="Martin F."/>
            <person name="Silar P."/>
            <person name="Natvig D."/>
            <person name="Lalanne C."/>
            <person name="Gautier V."/>
            <person name="Ament-Velasquez S.L."/>
            <person name="Kruys A."/>
            <person name="Hutchinson M.I."/>
            <person name="Powell A.J."/>
            <person name="Barry K."/>
            <person name="Miller A.N."/>
            <person name="Grigoriev I.V."/>
            <person name="Debuchy R."/>
            <person name="Gladieux P."/>
            <person name="Thoren M.H."/>
            <person name="Johannesson H."/>
        </authorList>
    </citation>
    <scope>NUCLEOTIDE SEQUENCE</scope>
    <source>
        <strain evidence="29">PSN293</strain>
    </source>
</reference>
<keyword evidence="20 22" id="KW-0511">Multifunctional enzyme</keyword>
<dbReference type="FunFam" id="3.40.50.300:FF:001170">
    <property type="entry name" value="DNA replication helicase Dna2"/>
    <property type="match status" value="1"/>
</dbReference>
<keyword evidence="30" id="KW-1185">Reference proteome</keyword>
<keyword evidence="9" id="KW-0255">Endonuclease</keyword>
<organism evidence="29 30">
    <name type="scientific">Rhypophila decipiens</name>
    <dbReference type="NCBI Taxonomy" id="261697"/>
    <lineage>
        <taxon>Eukaryota</taxon>
        <taxon>Fungi</taxon>
        <taxon>Dikarya</taxon>
        <taxon>Ascomycota</taxon>
        <taxon>Pezizomycotina</taxon>
        <taxon>Sordariomycetes</taxon>
        <taxon>Sordariomycetidae</taxon>
        <taxon>Sordariales</taxon>
        <taxon>Naviculisporaceae</taxon>
        <taxon>Rhypophila</taxon>
    </lineage>
</organism>
<feature type="compositionally biased region" description="Low complexity" evidence="23">
    <location>
        <begin position="1723"/>
        <end position="1742"/>
    </location>
</feature>
<accession>A0AAN6YDI1</accession>
<keyword evidence="8 22" id="KW-0547">Nucleotide-binding</keyword>
<evidence type="ECO:0000256" key="4">
    <source>
        <dbReference type="ARBA" id="ARBA00022485"/>
    </source>
</evidence>
<evidence type="ECO:0000256" key="8">
    <source>
        <dbReference type="ARBA" id="ARBA00022741"/>
    </source>
</evidence>
<dbReference type="InterPro" id="IPR022765">
    <property type="entry name" value="Dna2/Cas4_DUF83"/>
</dbReference>
<keyword evidence="7 22" id="KW-0479">Metal-binding</keyword>
<comment type="similarity">
    <text evidence="3 22">Belongs to the DNA2/NAM7 helicase family.</text>
</comment>
<keyword evidence="11 22" id="KW-0378">Hydrolase</keyword>
<dbReference type="InterPro" id="IPR045055">
    <property type="entry name" value="DNA2/NAM7-like"/>
</dbReference>
<evidence type="ECO:0000259" key="26">
    <source>
        <dbReference type="Pfam" id="PF13086"/>
    </source>
</evidence>
<evidence type="ECO:0000256" key="13">
    <source>
        <dbReference type="ARBA" id="ARBA00022840"/>
    </source>
</evidence>
<dbReference type="GO" id="GO:0051539">
    <property type="term" value="F:4 iron, 4 sulfur cluster binding"/>
    <property type="evidence" value="ECO:0007669"/>
    <property type="project" value="UniProtKB-UniRule"/>
</dbReference>
<dbReference type="Pfam" id="PF21123">
    <property type="entry name" value="Dna2_Rift"/>
    <property type="match status" value="1"/>
</dbReference>
<dbReference type="GO" id="GO:0017116">
    <property type="term" value="F:single-stranded DNA helicase activity"/>
    <property type="evidence" value="ECO:0007669"/>
    <property type="project" value="UniProtKB-UniRule"/>
</dbReference>
<evidence type="ECO:0000256" key="19">
    <source>
        <dbReference type="ARBA" id="ARBA00023242"/>
    </source>
</evidence>
<dbReference type="EC" id="3.1.-.-" evidence="22"/>
<dbReference type="PANTHER" id="PTHR10887:SF433">
    <property type="entry name" value="DNA REPLICATION ATP-DEPENDENT HELICASE_NUCLEASE DNA2"/>
    <property type="match status" value="1"/>
</dbReference>
<protein>
    <recommendedName>
        <fullName evidence="22">DNA replication ATP-dependent helicase/nuclease</fullName>
        <ecNumber evidence="22">3.1.-.-</ecNumber>
        <ecNumber evidence="22">3.6.4.12</ecNumber>
    </recommendedName>
</protein>
<evidence type="ECO:0000313" key="29">
    <source>
        <dbReference type="EMBL" id="KAK4217293.1"/>
    </source>
</evidence>
<dbReference type="GO" id="GO:0005634">
    <property type="term" value="C:nucleus"/>
    <property type="evidence" value="ECO:0007669"/>
    <property type="project" value="UniProtKB-SubCell"/>
</dbReference>
<feature type="compositionally biased region" description="Basic and acidic residues" evidence="23">
    <location>
        <begin position="174"/>
        <end position="187"/>
    </location>
</feature>
<keyword evidence="10 22" id="KW-0227">DNA damage</keyword>
<gene>
    <name evidence="29" type="ORF">QBC37DRAFT_370249</name>
</gene>
<feature type="domain" description="DNA2/NAM7 helicase-like C-terminal" evidence="27">
    <location>
        <begin position="1274"/>
        <end position="1523"/>
    </location>
</feature>
<keyword evidence="12 22" id="KW-0347">Helicase</keyword>
<keyword evidence="16 22" id="KW-0238">DNA-binding</keyword>
<dbReference type="InterPro" id="IPR047187">
    <property type="entry name" value="SF1_C_Upf1"/>
</dbReference>
<keyword evidence="18 22" id="KW-0234">DNA repair</keyword>
<dbReference type="InterPro" id="IPR041677">
    <property type="entry name" value="DNA2/NAM7_AAA_11"/>
</dbReference>
<keyword evidence="4 22" id="KW-0004">4Fe-4S</keyword>
<comment type="function">
    <text evidence="22">Key enzyme involved in DNA replication and DNA repair. Involved in Okazaki fragments processing by cleaving long flaps that escape FEN1: flaps that are longer than 27 nucleotides are coated by replication protein A complex (RPA), leading to recruit DNA2 which cleaves the flap until it is too short to bind RPA and becomes a substrate for FEN1. Also involved in 5'-end resection of DNA during double-strand break (DSB) repair by mediating the cleavage of 5'-ssDNA.</text>
</comment>
<feature type="compositionally biased region" description="Polar residues" evidence="23">
    <location>
        <begin position="219"/>
        <end position="233"/>
    </location>
</feature>
<feature type="domain" description="DNA2/NAM7 helicase helicase" evidence="26">
    <location>
        <begin position="1199"/>
        <end position="1266"/>
    </location>
</feature>
<evidence type="ECO:0000256" key="7">
    <source>
        <dbReference type="ARBA" id="ARBA00022723"/>
    </source>
</evidence>
<dbReference type="InterPro" id="IPR041679">
    <property type="entry name" value="DNA2/NAM7-like_C"/>
</dbReference>
<keyword evidence="5 22" id="KW-0235">DNA replication</keyword>
<dbReference type="SUPFAM" id="SSF52540">
    <property type="entry name" value="P-loop containing nucleoside triphosphate hydrolases"/>
    <property type="match status" value="1"/>
</dbReference>
<dbReference type="GO" id="GO:0006281">
    <property type="term" value="P:DNA repair"/>
    <property type="evidence" value="ECO:0007669"/>
    <property type="project" value="UniProtKB-KW"/>
</dbReference>
<dbReference type="CDD" id="cd18041">
    <property type="entry name" value="DEXXQc_DNA2"/>
    <property type="match status" value="1"/>
</dbReference>
<keyword evidence="15 22" id="KW-0411">Iron-sulfur</keyword>
<evidence type="ECO:0000256" key="6">
    <source>
        <dbReference type="ARBA" id="ARBA00022722"/>
    </source>
</evidence>
<evidence type="ECO:0000259" key="27">
    <source>
        <dbReference type="Pfam" id="PF13087"/>
    </source>
</evidence>
<evidence type="ECO:0000256" key="5">
    <source>
        <dbReference type="ARBA" id="ARBA00022705"/>
    </source>
</evidence>